<gene>
    <name evidence="2" type="ORF">LOD99_4647</name>
</gene>
<feature type="compositionally biased region" description="Polar residues" evidence="1">
    <location>
        <begin position="1"/>
        <end position="15"/>
    </location>
</feature>
<evidence type="ECO:0000256" key="1">
    <source>
        <dbReference type="SAM" id="MobiDB-lite"/>
    </source>
</evidence>
<protein>
    <submittedName>
        <fullName evidence="2">Uncharacterized protein</fullName>
    </submittedName>
</protein>
<keyword evidence="3" id="KW-1185">Reference proteome</keyword>
<reference evidence="2 3" key="1">
    <citation type="journal article" date="2023" name="BMC Biol.">
        <title>The compact genome of the sponge Oopsacas minuta (Hexactinellida) is lacking key metazoan core genes.</title>
        <authorList>
            <person name="Santini S."/>
            <person name="Schenkelaars Q."/>
            <person name="Jourda C."/>
            <person name="Duchesne M."/>
            <person name="Belahbib H."/>
            <person name="Rocher C."/>
            <person name="Selva M."/>
            <person name="Riesgo A."/>
            <person name="Vervoort M."/>
            <person name="Leys S.P."/>
            <person name="Kodjabachian L."/>
            <person name="Le Bivic A."/>
            <person name="Borchiellini C."/>
            <person name="Claverie J.M."/>
            <person name="Renard E."/>
        </authorList>
    </citation>
    <scope>NUCLEOTIDE SEQUENCE [LARGE SCALE GENOMIC DNA]</scope>
    <source>
        <strain evidence="2">SPO-2</strain>
    </source>
</reference>
<comment type="caution">
    <text evidence="2">The sequence shown here is derived from an EMBL/GenBank/DDBJ whole genome shotgun (WGS) entry which is preliminary data.</text>
</comment>
<evidence type="ECO:0000313" key="2">
    <source>
        <dbReference type="EMBL" id="KAI6652102.1"/>
    </source>
</evidence>
<dbReference type="Proteomes" id="UP001165289">
    <property type="component" value="Unassembled WGS sequence"/>
</dbReference>
<proteinExistence type="predicted"/>
<accession>A0AAV7JTI9</accession>
<sequence length="99" mass="11152">MSSDPTKQSLSTSTPLLLEDSLAPQQQHPQVILESQNELMEITQSRTRSHAYVQNDIDGSTPHMEDAYSNNTQYKQTIKDEVSLLLYKQGKDTTISVRA</sequence>
<name>A0AAV7JTI9_9METZ</name>
<dbReference type="AlphaFoldDB" id="A0AAV7JTI9"/>
<dbReference type="EMBL" id="JAKMXF010000300">
    <property type="protein sequence ID" value="KAI6652102.1"/>
    <property type="molecule type" value="Genomic_DNA"/>
</dbReference>
<feature type="region of interest" description="Disordered" evidence="1">
    <location>
        <begin position="1"/>
        <end position="27"/>
    </location>
</feature>
<organism evidence="2 3">
    <name type="scientific">Oopsacas minuta</name>
    <dbReference type="NCBI Taxonomy" id="111878"/>
    <lineage>
        <taxon>Eukaryota</taxon>
        <taxon>Metazoa</taxon>
        <taxon>Porifera</taxon>
        <taxon>Hexactinellida</taxon>
        <taxon>Hexasterophora</taxon>
        <taxon>Lyssacinosida</taxon>
        <taxon>Leucopsacidae</taxon>
        <taxon>Oopsacas</taxon>
    </lineage>
</organism>
<evidence type="ECO:0000313" key="3">
    <source>
        <dbReference type="Proteomes" id="UP001165289"/>
    </source>
</evidence>